<dbReference type="AlphaFoldDB" id="A0A1M7NNS6"/>
<organism evidence="1 2">
    <name type="scientific">Cryptosporangium aurantiacum</name>
    <dbReference type="NCBI Taxonomy" id="134849"/>
    <lineage>
        <taxon>Bacteria</taxon>
        <taxon>Bacillati</taxon>
        <taxon>Actinomycetota</taxon>
        <taxon>Actinomycetes</taxon>
        <taxon>Cryptosporangiales</taxon>
        <taxon>Cryptosporangiaceae</taxon>
        <taxon>Cryptosporangium</taxon>
    </lineage>
</organism>
<name>A0A1M7NNS6_9ACTN</name>
<protein>
    <submittedName>
        <fullName evidence="1">Uncharacterized protein</fullName>
    </submittedName>
</protein>
<reference evidence="1 2" key="1">
    <citation type="submission" date="2016-11" db="EMBL/GenBank/DDBJ databases">
        <authorList>
            <person name="Jaros S."/>
            <person name="Januszkiewicz K."/>
            <person name="Wedrychowicz H."/>
        </authorList>
    </citation>
    <scope>NUCLEOTIDE SEQUENCE [LARGE SCALE GENOMIC DNA]</scope>
    <source>
        <strain evidence="1 2">DSM 46144</strain>
    </source>
</reference>
<proteinExistence type="predicted"/>
<dbReference type="Proteomes" id="UP000184440">
    <property type="component" value="Unassembled WGS sequence"/>
</dbReference>
<dbReference type="EMBL" id="FRCS01000002">
    <property type="protein sequence ID" value="SHN05031.1"/>
    <property type="molecule type" value="Genomic_DNA"/>
</dbReference>
<accession>A0A1M7NNS6</accession>
<dbReference type="RefSeq" id="WP_281248309.1">
    <property type="nucleotide sequence ID" value="NZ_FRCS01000002.1"/>
</dbReference>
<keyword evidence="2" id="KW-1185">Reference proteome</keyword>
<evidence type="ECO:0000313" key="1">
    <source>
        <dbReference type="EMBL" id="SHN05031.1"/>
    </source>
</evidence>
<evidence type="ECO:0000313" key="2">
    <source>
        <dbReference type="Proteomes" id="UP000184440"/>
    </source>
</evidence>
<sequence>MADFEDQVDWDEIDYWTDRCGACDERCGGTCEDYPIDTTKEGPR</sequence>
<gene>
    <name evidence="1" type="ORF">SAMN05443668_102723</name>
</gene>